<dbReference type="Gene3D" id="3.90.1200.10">
    <property type="match status" value="1"/>
</dbReference>
<evidence type="ECO:0000256" key="1">
    <source>
        <dbReference type="ARBA" id="ARBA00023209"/>
    </source>
</evidence>
<keyword evidence="1" id="KW-0444">Lipid biosynthesis</keyword>
<keyword evidence="1" id="KW-0594">Phospholipid biosynthesis</keyword>
<dbReference type="GO" id="GO:0004305">
    <property type="term" value="F:ethanolamine kinase activity"/>
    <property type="evidence" value="ECO:0000318"/>
    <property type="project" value="GO_Central"/>
</dbReference>
<dbReference type="HOGENOM" id="CLU_012712_1_0_1"/>
<dbReference type="CDD" id="cd05157">
    <property type="entry name" value="ETNK_euk"/>
    <property type="match status" value="1"/>
</dbReference>
<dbReference type="CTD" id="20215696"/>
<evidence type="ECO:0000256" key="2">
    <source>
        <dbReference type="ARBA" id="ARBA00023264"/>
    </source>
</evidence>
<dbReference type="Pfam" id="PF01633">
    <property type="entry name" value="Choline_kinase"/>
    <property type="match status" value="1"/>
</dbReference>
<dbReference type="OMA" id="FALIPKY"/>
<evidence type="ECO:0000256" key="5">
    <source>
        <dbReference type="ARBA" id="ARBA00038874"/>
    </source>
</evidence>
<name>T1G3P8_HELRO</name>
<evidence type="ECO:0000313" key="7">
    <source>
        <dbReference type="EnsemblMetazoa" id="HelroP79532"/>
    </source>
</evidence>
<dbReference type="GO" id="GO:0005737">
    <property type="term" value="C:cytoplasm"/>
    <property type="evidence" value="ECO:0000318"/>
    <property type="project" value="GO_Central"/>
</dbReference>
<protein>
    <recommendedName>
        <fullName evidence="5">ethanolamine kinase</fullName>
        <ecNumber evidence="5">2.7.1.82</ecNumber>
    </recommendedName>
</protein>
<accession>T1G3P8</accession>
<evidence type="ECO:0000256" key="3">
    <source>
        <dbReference type="ARBA" id="ARBA00037883"/>
    </source>
</evidence>
<dbReference type="InParanoid" id="T1G3P8"/>
<dbReference type="EC" id="2.7.1.82" evidence="5"/>
<dbReference type="AlphaFoldDB" id="T1G3P8"/>
<keyword evidence="2" id="KW-1208">Phospholipid metabolism</keyword>
<reference evidence="8" key="1">
    <citation type="submission" date="2012-12" db="EMBL/GenBank/DDBJ databases">
        <authorList>
            <person name="Hellsten U."/>
            <person name="Grimwood J."/>
            <person name="Chapman J.A."/>
            <person name="Shapiro H."/>
            <person name="Aerts A."/>
            <person name="Otillar R.P."/>
            <person name="Terry A.Y."/>
            <person name="Boore J.L."/>
            <person name="Simakov O."/>
            <person name="Marletaz F."/>
            <person name="Cho S.-J."/>
            <person name="Edsinger-Gonzales E."/>
            <person name="Havlak P."/>
            <person name="Kuo D.-H."/>
            <person name="Larsson T."/>
            <person name="Lv J."/>
            <person name="Arendt D."/>
            <person name="Savage R."/>
            <person name="Osoegawa K."/>
            <person name="de Jong P."/>
            <person name="Lindberg D.R."/>
            <person name="Seaver E.C."/>
            <person name="Weisblat D.A."/>
            <person name="Putnam N.H."/>
            <person name="Grigoriev I.V."/>
            <person name="Rokhsar D.S."/>
        </authorList>
    </citation>
    <scope>NUCLEOTIDE SEQUENCE</scope>
</reference>
<keyword evidence="8" id="KW-1185">Reference proteome</keyword>
<dbReference type="EMBL" id="AMQM01004421">
    <property type="status" value="NOT_ANNOTATED_CDS"/>
    <property type="molecule type" value="Genomic_DNA"/>
</dbReference>
<dbReference type="GO" id="GO:0006646">
    <property type="term" value="P:phosphatidylethanolamine biosynthetic process"/>
    <property type="evidence" value="ECO:0000318"/>
    <property type="project" value="GO_Central"/>
</dbReference>
<comment type="pathway">
    <text evidence="3">Phospholipid metabolism; phosphatidylethanolamine biosynthesis; phosphatidylethanolamine from ethanolamine: step 1/3.</text>
</comment>
<dbReference type="PANTHER" id="PTHR22603">
    <property type="entry name" value="CHOLINE/ETHANOALAMINE KINASE"/>
    <property type="match status" value="1"/>
</dbReference>
<dbReference type="eggNOG" id="KOG4720">
    <property type="taxonomic scope" value="Eukaryota"/>
</dbReference>
<dbReference type="OrthoDB" id="10267235at2759"/>
<comment type="similarity">
    <text evidence="4">Belongs to the choline/ethanolamine kinase family.</text>
</comment>
<evidence type="ECO:0000313" key="6">
    <source>
        <dbReference type="EMBL" id="ESO03956.1"/>
    </source>
</evidence>
<evidence type="ECO:0000256" key="4">
    <source>
        <dbReference type="ARBA" id="ARBA00038211"/>
    </source>
</evidence>
<dbReference type="EnsemblMetazoa" id="HelroT79532">
    <property type="protein sequence ID" value="HelroP79532"/>
    <property type="gene ID" value="HelroG79532"/>
</dbReference>
<dbReference type="PANTHER" id="PTHR22603:SF66">
    <property type="entry name" value="ETHANOLAMINE KINASE"/>
    <property type="match status" value="1"/>
</dbReference>
<reference evidence="6 8" key="2">
    <citation type="journal article" date="2013" name="Nature">
        <title>Insights into bilaterian evolution from three spiralian genomes.</title>
        <authorList>
            <person name="Simakov O."/>
            <person name="Marletaz F."/>
            <person name="Cho S.J."/>
            <person name="Edsinger-Gonzales E."/>
            <person name="Havlak P."/>
            <person name="Hellsten U."/>
            <person name="Kuo D.H."/>
            <person name="Larsson T."/>
            <person name="Lv J."/>
            <person name="Arendt D."/>
            <person name="Savage R."/>
            <person name="Osoegawa K."/>
            <person name="de Jong P."/>
            <person name="Grimwood J."/>
            <person name="Chapman J.A."/>
            <person name="Shapiro H."/>
            <person name="Aerts A."/>
            <person name="Otillar R.P."/>
            <person name="Terry A.Y."/>
            <person name="Boore J.L."/>
            <person name="Grigoriev I.V."/>
            <person name="Lindberg D.R."/>
            <person name="Seaver E.C."/>
            <person name="Weisblat D.A."/>
            <person name="Putnam N.H."/>
            <person name="Rokhsar D.S."/>
        </authorList>
    </citation>
    <scope>NUCLEOTIDE SEQUENCE</scope>
</reference>
<organism evidence="7 8">
    <name type="scientific">Helobdella robusta</name>
    <name type="common">Californian leech</name>
    <dbReference type="NCBI Taxonomy" id="6412"/>
    <lineage>
        <taxon>Eukaryota</taxon>
        <taxon>Metazoa</taxon>
        <taxon>Spiralia</taxon>
        <taxon>Lophotrochozoa</taxon>
        <taxon>Annelida</taxon>
        <taxon>Clitellata</taxon>
        <taxon>Hirudinea</taxon>
        <taxon>Rhynchobdellida</taxon>
        <taxon>Glossiphoniidae</taxon>
        <taxon>Helobdella</taxon>
    </lineage>
</organism>
<dbReference type="STRING" id="6412.T1G3P8"/>
<dbReference type="FunCoup" id="T1G3P8">
    <property type="interactions" value="1525"/>
</dbReference>
<evidence type="ECO:0000313" key="8">
    <source>
        <dbReference type="Proteomes" id="UP000015101"/>
    </source>
</evidence>
<dbReference type="EMBL" id="KB096551">
    <property type="protein sequence ID" value="ESO03956.1"/>
    <property type="molecule type" value="Genomic_DNA"/>
</dbReference>
<keyword evidence="1" id="KW-0443">Lipid metabolism</keyword>
<dbReference type="GeneID" id="20215696"/>
<dbReference type="RefSeq" id="XP_009017892.1">
    <property type="nucleotide sequence ID" value="XM_009019644.1"/>
</dbReference>
<dbReference type="InterPro" id="IPR011009">
    <property type="entry name" value="Kinase-like_dom_sf"/>
</dbReference>
<dbReference type="SUPFAM" id="SSF56112">
    <property type="entry name" value="Protein kinase-like (PK-like)"/>
    <property type="match status" value="1"/>
</dbReference>
<sequence>MFSKAECGSNANVPHYDLNIDETNLFYNSKLIASWIKTDWNVDDISCQVFKDGLTNKLVACINKGSKNCDNGELKLSEENVILVRIHGSGSDLVIDREDELLSMLALHSLECSRPLYGKFNNGIVYGFASGVVLNQQHIHDFDVQRLIIKEMVKLHSLDHRVLRKLSREGSFSTVRPQLFETIHKWMKNIPCHEHPMPQRWSKQRLECEVDLLEHHLSSLNSPVVFCHNDLLPKNIIYDADLKKVSFIDFEYTFFNYQAFDIGNFFCEFAGMTEVDYNLYPSREFQMKWLTIFLETYNNFHKLNKAITLEDVDVLYKQVSKFSLASHIFWAIWAVIQAEHSNIDFNYIEFARKRLDEYEKRKDEFLSLSIIT</sequence>
<dbReference type="Gene3D" id="3.30.200.20">
    <property type="entry name" value="Phosphorylase Kinase, domain 1"/>
    <property type="match status" value="1"/>
</dbReference>
<dbReference type="KEGG" id="hro:HELRODRAFT_79532"/>
<dbReference type="Proteomes" id="UP000015101">
    <property type="component" value="Unassembled WGS sequence"/>
</dbReference>
<reference evidence="7" key="3">
    <citation type="submission" date="2015-06" db="UniProtKB">
        <authorList>
            <consortium name="EnsemblMetazoa"/>
        </authorList>
    </citation>
    <scope>IDENTIFICATION</scope>
</reference>
<proteinExistence type="inferred from homology"/>
<gene>
    <name evidence="7" type="primary">20215696</name>
    <name evidence="6" type="ORF">HELRODRAFT_79532</name>
</gene>